<feature type="transmembrane region" description="Helical" evidence="6">
    <location>
        <begin position="335"/>
        <end position="355"/>
    </location>
</feature>
<dbReference type="PANTHER" id="PTHR21725:SF1">
    <property type="entry name" value="E3 UBIQUITIN-PROTEIN LIGASE UBR4"/>
    <property type="match status" value="1"/>
</dbReference>
<name>A0AAD8E9F5_DIPPU</name>
<reference evidence="8" key="2">
    <citation type="submission" date="2023-05" db="EMBL/GenBank/DDBJ databases">
        <authorList>
            <person name="Fouks B."/>
        </authorList>
    </citation>
    <scope>NUCLEOTIDE SEQUENCE</scope>
    <source>
        <strain evidence="8">Stay&amp;Tobe</strain>
        <tissue evidence="8">Testes</tissue>
    </source>
</reference>
<keyword evidence="3" id="KW-0862">Zinc</keyword>
<evidence type="ECO:0000256" key="2">
    <source>
        <dbReference type="ARBA" id="ARBA00022771"/>
    </source>
</evidence>
<evidence type="ECO:0000256" key="3">
    <source>
        <dbReference type="ARBA" id="ARBA00022833"/>
    </source>
</evidence>
<keyword evidence="6" id="KW-1133">Transmembrane helix</keyword>
<keyword evidence="2" id="KW-0863">Zinc-finger</keyword>
<evidence type="ECO:0000256" key="6">
    <source>
        <dbReference type="SAM" id="Phobius"/>
    </source>
</evidence>
<sequence length="2052" mass="225802">ATAAKGGDDEGGADNHAITVVEKALEIFSLVSGVIKTSTRAGGHILQNHLLIGVWVLITGLQTQLSASSFLAADKGKDDKGKSPNKLREGSSRINLMKVQQGFGVLSVALASQALTMMSALLDDLQVETACQDSLSQGVDQELEPASLDILGQFTALQRAAKFLSAAPLNQLLFYLATISYRKACTLKRIQKHPPEGDTFSTSDSTTYYEDDFSCSDEMDPTDDDSEPILGLWFEETLAPPETPPGSHVAQSSSDGQEGAGKHSSDRTGSIVPEKGEPHGYILLASQIFQFMNKHLLSNESPFMAKYVQAGLAEQQMSPARVLVGLPTFYFVFRFIFYFSGTISVYFGAVLGNLYSEFSQALTRYTHNLLACNILTESLQTTLLNHLGVSPWSQDTSNSWPLQVYPRTLAVLAQVLLLKPQQEKESACISIWHRLVNTLVENVCNPPNTFEVENEDLNVEHAQLLLFLFHALNLMQKKSVLLLTAGGVIRCSEVVKLPMRDSQLLHLSRLLLLLEYLMKHLYDAPPALLEQVQWNLFSATSMVGDTSESKDGSRVASRIYCPWKEIEDNYRKFGPQDEFSMKPRFYSLTIAEVNNQDTPKLDGLACNFILGTPDKLKYPLLIDALIEILTVTSQCSPSMKRGEKLSFTGLCTIQYCFTICWRLLLLLPPSTPNMDKLAESQEITSPPMLLHSLIWGPRSAYKTFTGWMKDCLVKQGMYTQYAETLLKNVAKAVNNLKYDIEIAKKCITAFHPQVQKSDSLVPKSNLPQLSDLYLLDAVIAKIQVLMDEGVSKPTTETSDTTTTQPAEQSPAANDLAQELLPHVLQLTETIIACSRSSLLYQMNESSEPVGKYSLQDFQAFKEILAISSSRCNKTSSLATALMALLPAGVRSVLEKWNDNGVADFPWNTYANDVIPAESYVLAVINTHISSLSNHGSFSVNPSLKYLLHSLVTFIGEHIAKCPEGSEIRQKAVDVLVPLTLDACTEHLHDAVLRTLERIIGDPETDEHQKKVYYIVLEHTYYLMRSFTAQTTTQYFVAVDEKVLLECIKFMETLLDKPAGRLALDQFFNQEAGRDLVTVLLSVATPQGSLSTQYSTKVLHFFNKLFSTAEKTPGDGSLEHLCGSLSRLATVEANILQNWLRHVILGGPSPPSARAAAAPPPPATAANGKSESGAQIASSESNSSSHSPTEEHQGLLQENHLLLQGLTAYIVKENSNVSEEVAVTILRALIPIGTHILSPAVEGTGFSELMVVMATLADAGSGKGHIHLFSAATEWLELCKQYLSQPAVVEKLEAGVNTGKHKLVLESACYLLNYVGDVIAALCPSPPGRATSPPWEGELPPELDSDWTDDLGHEDDESGGEDSDEDSLCNKLCTFTITQREFMNQHWYHCHTCKMVDGVGVCTVCARVCHRGHDITYAKYGNFFCDCGAKDEGTCQALVKRSPQASEQHVTQALSSNAPGSFGMEQMLPSSLRRRPSSPVNIDTGERGTRDRQRLATLTKQLESSRDTLMGHISSSSVVASLLDLIKILLPAVEASCKRHSPVGCHQRAQTALRQLHTLEKRFENTDQLMVPTLGSQEGAFENVRMNYSGDQGQTIRQLLSAHMIRRVAMCCLSSPHGKRQHLAVSHEKGKITVLQLSALLKQADSSKRKLTLTRLASAPIPFTVLSITGNQWNEDFLAVCGLKDCHVLTFSSSGSVADHLVLHPQLETGNFIIRALWLPGSQTQLALVTADFVKIYDLSHDALSPQYFFLVPSGKIRDCTFVCTEDGGSHMLLMSSAGHIYSQAMDEESSAKHGPFYVTNTLEVYHSEIKDVNGQVGGGGVSIYYSHALQLLFFSYSHGKSFIAPLKYMDSGLPAVFMINLGKVGGNGNKANNAQPQPLCQWSEVPNHPGLVCSVMQSSNNPVILMLKPDTVLVQEIKVVPAKAKIMDMVAIRHPSSNADHRTTLILLCEDGSLRIYMAAMEQTGFWLSPNVQAVSTMSSMKPLRKKKVTKTGKPPGKTKRNLDTRTKEHFRNIKNDSNGGNSCNRQVTHYRRKFLSMEIHDVTKMFKSNFP</sequence>
<dbReference type="PROSITE" id="PS51157">
    <property type="entry name" value="ZF_UBR"/>
    <property type="match status" value="1"/>
</dbReference>
<dbReference type="InterPro" id="IPR045189">
    <property type="entry name" value="UBR4-like"/>
</dbReference>
<dbReference type="CDD" id="cd19680">
    <property type="entry name" value="UBR-box_UBR4"/>
    <property type="match status" value="1"/>
</dbReference>
<dbReference type="InterPro" id="IPR045841">
    <property type="entry name" value="E3_UBR4_N"/>
</dbReference>
<comment type="caution">
    <text evidence="8">The sequence shown here is derived from an EMBL/GenBank/DDBJ whole genome shotgun (WGS) entry which is preliminary data.</text>
</comment>
<dbReference type="Pfam" id="PF19423">
    <property type="entry name" value="E3_UBR4_N"/>
    <property type="match status" value="2"/>
</dbReference>
<keyword evidence="1" id="KW-0479">Metal-binding</keyword>
<feature type="compositionally biased region" description="Low complexity" evidence="5">
    <location>
        <begin position="794"/>
        <end position="803"/>
    </location>
</feature>
<dbReference type="SMART" id="SM00396">
    <property type="entry name" value="ZnF_UBR1"/>
    <property type="match status" value="1"/>
</dbReference>
<dbReference type="Pfam" id="PF02207">
    <property type="entry name" value="zf-UBR"/>
    <property type="match status" value="1"/>
</dbReference>
<feature type="region of interest" description="Disordered" evidence="5">
    <location>
        <begin position="1468"/>
        <end position="1488"/>
    </location>
</feature>
<keyword evidence="6" id="KW-0472">Membrane</keyword>
<feature type="domain" description="UBR-type" evidence="7">
    <location>
        <begin position="1366"/>
        <end position="1439"/>
    </location>
</feature>
<protein>
    <recommendedName>
        <fullName evidence="7">UBR-type domain-containing protein</fullName>
    </recommendedName>
</protein>
<keyword evidence="9" id="KW-1185">Reference proteome</keyword>
<reference evidence="8" key="1">
    <citation type="journal article" date="2023" name="IScience">
        <title>Live-bearing cockroach genome reveals convergent evolutionary mechanisms linked to viviparity in insects and beyond.</title>
        <authorList>
            <person name="Fouks B."/>
            <person name="Harrison M.C."/>
            <person name="Mikhailova A.A."/>
            <person name="Marchal E."/>
            <person name="English S."/>
            <person name="Carruthers M."/>
            <person name="Jennings E.C."/>
            <person name="Chiamaka E.L."/>
            <person name="Frigard R.A."/>
            <person name="Pippel M."/>
            <person name="Attardo G.M."/>
            <person name="Benoit J.B."/>
            <person name="Bornberg-Bauer E."/>
            <person name="Tobe S.S."/>
        </authorList>
    </citation>
    <scope>NUCLEOTIDE SEQUENCE</scope>
    <source>
        <strain evidence="8">Stay&amp;Tobe</strain>
    </source>
</reference>
<feature type="region of interest" description="Disordered" evidence="5">
    <location>
        <begin position="1328"/>
        <end position="1365"/>
    </location>
</feature>
<dbReference type="GO" id="GO:0008270">
    <property type="term" value="F:zinc ion binding"/>
    <property type="evidence" value="ECO:0007669"/>
    <property type="project" value="UniProtKB-KW"/>
</dbReference>
<feature type="non-terminal residue" evidence="8">
    <location>
        <position position="1"/>
    </location>
</feature>
<dbReference type="InterPro" id="IPR036322">
    <property type="entry name" value="WD40_repeat_dom_sf"/>
</dbReference>
<evidence type="ECO:0000256" key="1">
    <source>
        <dbReference type="ARBA" id="ARBA00022723"/>
    </source>
</evidence>
<dbReference type="Proteomes" id="UP001233999">
    <property type="component" value="Unassembled WGS sequence"/>
</dbReference>
<dbReference type="SUPFAM" id="SSF50978">
    <property type="entry name" value="WD40 repeat-like"/>
    <property type="match status" value="1"/>
</dbReference>
<dbReference type="InterPro" id="IPR003126">
    <property type="entry name" value="Znf_UBR"/>
</dbReference>
<dbReference type="InterPro" id="IPR047509">
    <property type="entry name" value="UBR4-like_UBR-box"/>
</dbReference>
<feature type="zinc finger region" description="UBR-type" evidence="4">
    <location>
        <begin position="1366"/>
        <end position="1439"/>
    </location>
</feature>
<feature type="region of interest" description="Disordered" evidence="5">
    <location>
        <begin position="1150"/>
        <end position="1192"/>
    </location>
</feature>
<evidence type="ECO:0000313" key="8">
    <source>
        <dbReference type="EMBL" id="KAJ9582028.1"/>
    </source>
</evidence>
<feature type="non-terminal residue" evidence="8">
    <location>
        <position position="2052"/>
    </location>
</feature>
<gene>
    <name evidence="8" type="ORF">L9F63_003611</name>
</gene>
<feature type="region of interest" description="Disordered" evidence="5">
    <location>
        <begin position="790"/>
        <end position="811"/>
    </location>
</feature>
<evidence type="ECO:0000256" key="5">
    <source>
        <dbReference type="SAM" id="MobiDB-lite"/>
    </source>
</evidence>
<feature type="compositionally biased region" description="Low complexity" evidence="5">
    <location>
        <begin position="1177"/>
        <end position="1186"/>
    </location>
</feature>
<feature type="compositionally biased region" description="Polar residues" evidence="5">
    <location>
        <begin position="1166"/>
        <end position="1176"/>
    </location>
</feature>
<organism evidence="8 9">
    <name type="scientific">Diploptera punctata</name>
    <name type="common">Pacific beetle cockroach</name>
    <dbReference type="NCBI Taxonomy" id="6984"/>
    <lineage>
        <taxon>Eukaryota</taxon>
        <taxon>Metazoa</taxon>
        <taxon>Ecdysozoa</taxon>
        <taxon>Arthropoda</taxon>
        <taxon>Hexapoda</taxon>
        <taxon>Insecta</taxon>
        <taxon>Pterygota</taxon>
        <taxon>Neoptera</taxon>
        <taxon>Polyneoptera</taxon>
        <taxon>Dictyoptera</taxon>
        <taxon>Blattodea</taxon>
        <taxon>Blaberoidea</taxon>
        <taxon>Blaberidae</taxon>
        <taxon>Diplopterinae</taxon>
        <taxon>Diploptera</taxon>
    </lineage>
</organism>
<evidence type="ECO:0000313" key="9">
    <source>
        <dbReference type="Proteomes" id="UP001233999"/>
    </source>
</evidence>
<evidence type="ECO:0000259" key="7">
    <source>
        <dbReference type="PROSITE" id="PS51157"/>
    </source>
</evidence>
<dbReference type="PANTHER" id="PTHR21725">
    <property type="entry name" value="E3 UBIQUITIN-PROTEIN LIGASE UBR4"/>
    <property type="match status" value="1"/>
</dbReference>
<proteinExistence type="predicted"/>
<feature type="region of interest" description="Disordered" evidence="5">
    <location>
        <begin position="1981"/>
        <end position="2004"/>
    </location>
</feature>
<keyword evidence="6" id="KW-0812">Transmembrane</keyword>
<feature type="region of interest" description="Disordered" evidence="5">
    <location>
        <begin position="241"/>
        <end position="273"/>
    </location>
</feature>
<feature type="compositionally biased region" description="Acidic residues" evidence="5">
    <location>
        <begin position="1338"/>
        <end position="1365"/>
    </location>
</feature>
<accession>A0AAD8E9F5</accession>
<evidence type="ECO:0000256" key="4">
    <source>
        <dbReference type="PROSITE-ProRule" id="PRU00508"/>
    </source>
</evidence>
<dbReference type="EMBL" id="JASPKZ010007831">
    <property type="protein sequence ID" value="KAJ9582028.1"/>
    <property type="molecule type" value="Genomic_DNA"/>
</dbReference>